<evidence type="ECO:0000256" key="5">
    <source>
        <dbReference type="SAM" id="SignalP"/>
    </source>
</evidence>
<dbReference type="Gene3D" id="3.30.70.270">
    <property type="match status" value="1"/>
</dbReference>
<keyword evidence="4" id="KW-0472">Membrane</keyword>
<feature type="transmembrane region" description="Helical" evidence="4">
    <location>
        <begin position="260"/>
        <end position="278"/>
    </location>
</feature>
<dbReference type="NCBIfam" id="TIGR00254">
    <property type="entry name" value="GGDEF"/>
    <property type="match status" value="1"/>
</dbReference>
<dbReference type="InterPro" id="IPR043128">
    <property type="entry name" value="Rev_trsase/Diguanyl_cyclase"/>
</dbReference>
<evidence type="ECO:0000256" key="1">
    <source>
        <dbReference type="ARBA" id="ARBA00001946"/>
    </source>
</evidence>
<feature type="transmembrane region" description="Helical" evidence="4">
    <location>
        <begin position="350"/>
        <end position="368"/>
    </location>
</feature>
<dbReference type="InterPro" id="IPR029787">
    <property type="entry name" value="Nucleotide_cyclase"/>
</dbReference>
<keyword evidence="8" id="KW-1185">Reference proteome</keyword>
<evidence type="ECO:0000259" key="6">
    <source>
        <dbReference type="PROSITE" id="PS50887"/>
    </source>
</evidence>
<reference evidence="7 8" key="1">
    <citation type="submission" date="2020-07" db="EMBL/GenBank/DDBJ databases">
        <authorList>
            <person name="Xu S."/>
            <person name="Li A."/>
        </authorList>
    </citation>
    <scope>NUCLEOTIDE SEQUENCE [LARGE SCALE GENOMIC DNA]</scope>
    <source>
        <strain evidence="7 8">SG-8</strain>
    </source>
</reference>
<dbReference type="CDD" id="cd01949">
    <property type="entry name" value="GGDEF"/>
    <property type="match status" value="1"/>
</dbReference>
<dbReference type="GO" id="GO:1902201">
    <property type="term" value="P:negative regulation of bacterial-type flagellum-dependent cell motility"/>
    <property type="evidence" value="ECO:0007669"/>
    <property type="project" value="TreeGrafter"/>
</dbReference>
<gene>
    <name evidence="7" type="ORF">H4F99_04790</name>
</gene>
<dbReference type="InterPro" id="IPR000160">
    <property type="entry name" value="GGDEF_dom"/>
</dbReference>
<dbReference type="EC" id="2.7.7.65" evidence="2"/>
<evidence type="ECO:0000256" key="4">
    <source>
        <dbReference type="SAM" id="Phobius"/>
    </source>
</evidence>
<accession>A0A7W3U2K9</accession>
<dbReference type="PANTHER" id="PTHR45138:SF9">
    <property type="entry name" value="DIGUANYLATE CYCLASE DGCM-RELATED"/>
    <property type="match status" value="1"/>
</dbReference>
<dbReference type="GO" id="GO:0005886">
    <property type="term" value="C:plasma membrane"/>
    <property type="evidence" value="ECO:0007669"/>
    <property type="project" value="TreeGrafter"/>
</dbReference>
<name>A0A7W3U2K9_9GAMM</name>
<dbReference type="SUPFAM" id="SSF55073">
    <property type="entry name" value="Nucleotide cyclase"/>
    <property type="match status" value="1"/>
</dbReference>
<organism evidence="7 8">
    <name type="scientific">Marilutibacter penaei</name>
    <dbReference type="NCBI Taxonomy" id="2759900"/>
    <lineage>
        <taxon>Bacteria</taxon>
        <taxon>Pseudomonadati</taxon>
        <taxon>Pseudomonadota</taxon>
        <taxon>Gammaproteobacteria</taxon>
        <taxon>Lysobacterales</taxon>
        <taxon>Lysobacteraceae</taxon>
        <taxon>Marilutibacter</taxon>
    </lineage>
</organism>
<dbReference type="Pfam" id="PF00990">
    <property type="entry name" value="GGDEF"/>
    <property type="match status" value="1"/>
</dbReference>
<dbReference type="SMART" id="SM00267">
    <property type="entry name" value="GGDEF"/>
    <property type="match status" value="1"/>
</dbReference>
<comment type="caution">
    <text evidence="7">The sequence shown here is derived from an EMBL/GenBank/DDBJ whole genome shotgun (WGS) entry which is preliminary data.</text>
</comment>
<dbReference type="PANTHER" id="PTHR45138">
    <property type="entry name" value="REGULATORY COMPONENTS OF SENSORY TRANSDUCTION SYSTEM"/>
    <property type="match status" value="1"/>
</dbReference>
<keyword evidence="4" id="KW-0812">Transmembrane</keyword>
<evidence type="ECO:0000313" key="8">
    <source>
        <dbReference type="Proteomes" id="UP000552587"/>
    </source>
</evidence>
<dbReference type="PROSITE" id="PS50887">
    <property type="entry name" value="GGDEF"/>
    <property type="match status" value="1"/>
</dbReference>
<dbReference type="FunFam" id="3.30.70.270:FF:000001">
    <property type="entry name" value="Diguanylate cyclase domain protein"/>
    <property type="match status" value="1"/>
</dbReference>
<feature type="domain" description="GGDEF" evidence="6">
    <location>
        <begin position="415"/>
        <end position="547"/>
    </location>
</feature>
<evidence type="ECO:0000256" key="3">
    <source>
        <dbReference type="ARBA" id="ARBA00034247"/>
    </source>
</evidence>
<dbReference type="InterPro" id="IPR011623">
    <property type="entry name" value="7TMR_DISM_rcpt_extracell_dom1"/>
</dbReference>
<dbReference type="Proteomes" id="UP000552587">
    <property type="component" value="Unassembled WGS sequence"/>
</dbReference>
<dbReference type="EMBL" id="JACHTE010000003">
    <property type="protein sequence ID" value="MBB1087803.1"/>
    <property type="molecule type" value="Genomic_DNA"/>
</dbReference>
<dbReference type="Pfam" id="PF07695">
    <property type="entry name" value="7TMR-DISM_7TM"/>
    <property type="match status" value="1"/>
</dbReference>
<dbReference type="InterPro" id="IPR050469">
    <property type="entry name" value="Diguanylate_Cyclase"/>
</dbReference>
<dbReference type="RefSeq" id="WP_182668594.1">
    <property type="nucleotide sequence ID" value="NZ_JACHTE010000003.1"/>
</dbReference>
<dbReference type="GO" id="GO:0052621">
    <property type="term" value="F:diguanylate cyclase activity"/>
    <property type="evidence" value="ECO:0007669"/>
    <property type="project" value="UniProtKB-EC"/>
</dbReference>
<feature type="chain" id="PRO_5030975573" description="diguanylate cyclase" evidence="5">
    <location>
        <begin position="23"/>
        <end position="561"/>
    </location>
</feature>
<proteinExistence type="predicted"/>
<feature type="transmembrane region" description="Helical" evidence="4">
    <location>
        <begin position="164"/>
        <end position="184"/>
    </location>
</feature>
<sequence>MPRIWTAIALCLLCVCSGTGRAALPERVERLEAAPDASTVALRSATRHARPVDAGLGNGWWRVTPGAGGEHAEREHAEGEHGRLLLVYHPYSAEVTVRAPPDYRPVVADIFGHGEPAHSRRALVFELASSAPVYVGIRDARYPLQLAIRSPAAYAVEDHAHVRVLWGCIGVLLGVSLVVLLFWLRLRERVYLLFALSMLSQTLYLLCAYGDAYALPGLGWLGRFGVQGIWFVATGSTMVTVLFLLDFGELRPRAPRLSQWLWAVGFVLPAVLLAALLVPTGGSKAWFPPLGNGLLLLANALALVALARAWLKGGRHAGFVLIAWVPIVAVSTARAVQLGLGARLVPWLEYGLPLMLAFAAVVLVLGLADRMLMFRRERDEAKQHAEHDGLTGAYNREGIIAGLERALQESRRTHQPVAVLFLDLDRFKTINDTHGHAVGDACLRAVVQVIREQARLGDHLGRVGGEEFLLYLPGATLAAARGTAERLRSEVESRCARVMGAPVGLTLSIGVVGCSDQDDVHSLIERADAAMYQAKRDGRNRVVVFDGDAASSRPQPPAGAG</sequence>
<keyword evidence="5" id="KW-0732">Signal</keyword>
<comment type="cofactor">
    <cofactor evidence="1">
        <name>Mg(2+)</name>
        <dbReference type="ChEBI" id="CHEBI:18420"/>
    </cofactor>
</comment>
<feature type="transmembrane region" description="Helical" evidence="4">
    <location>
        <begin position="191"/>
        <end position="215"/>
    </location>
</feature>
<protein>
    <recommendedName>
        <fullName evidence="2">diguanylate cyclase</fullName>
        <ecNumber evidence="2">2.7.7.65</ecNumber>
    </recommendedName>
</protein>
<feature type="transmembrane region" description="Helical" evidence="4">
    <location>
        <begin position="227"/>
        <end position="248"/>
    </location>
</feature>
<evidence type="ECO:0000313" key="7">
    <source>
        <dbReference type="EMBL" id="MBB1087803.1"/>
    </source>
</evidence>
<feature type="signal peptide" evidence="5">
    <location>
        <begin position="1"/>
        <end position="22"/>
    </location>
</feature>
<feature type="transmembrane region" description="Helical" evidence="4">
    <location>
        <begin position="318"/>
        <end position="338"/>
    </location>
</feature>
<dbReference type="GO" id="GO:0043709">
    <property type="term" value="P:cell adhesion involved in single-species biofilm formation"/>
    <property type="evidence" value="ECO:0007669"/>
    <property type="project" value="TreeGrafter"/>
</dbReference>
<comment type="catalytic activity">
    <reaction evidence="3">
        <text>2 GTP = 3',3'-c-di-GMP + 2 diphosphate</text>
        <dbReference type="Rhea" id="RHEA:24898"/>
        <dbReference type="ChEBI" id="CHEBI:33019"/>
        <dbReference type="ChEBI" id="CHEBI:37565"/>
        <dbReference type="ChEBI" id="CHEBI:58805"/>
        <dbReference type="EC" id="2.7.7.65"/>
    </reaction>
</comment>
<dbReference type="AlphaFoldDB" id="A0A7W3U2K9"/>
<keyword evidence="4" id="KW-1133">Transmembrane helix</keyword>
<feature type="transmembrane region" description="Helical" evidence="4">
    <location>
        <begin position="290"/>
        <end position="311"/>
    </location>
</feature>
<evidence type="ECO:0000256" key="2">
    <source>
        <dbReference type="ARBA" id="ARBA00012528"/>
    </source>
</evidence>